<protein>
    <recommendedName>
        <fullName evidence="4 12">Heme exporter protein D</fullName>
    </recommendedName>
</protein>
<comment type="similarity">
    <text evidence="3 12">Belongs to the CcmD/CycX/HelD family.</text>
</comment>
<keyword evidence="15" id="KW-1185">Reference proteome</keyword>
<evidence type="ECO:0000256" key="7">
    <source>
        <dbReference type="ARBA" id="ARBA00022519"/>
    </source>
</evidence>
<accession>A0ABW1AN77</accession>
<dbReference type="NCBIfam" id="TIGR03141">
    <property type="entry name" value="cytochro_ccmD"/>
    <property type="match status" value="1"/>
</dbReference>
<dbReference type="Pfam" id="PF04995">
    <property type="entry name" value="CcmD"/>
    <property type="match status" value="1"/>
</dbReference>
<evidence type="ECO:0000256" key="9">
    <source>
        <dbReference type="ARBA" id="ARBA00022748"/>
    </source>
</evidence>
<evidence type="ECO:0000313" key="15">
    <source>
        <dbReference type="Proteomes" id="UP001595974"/>
    </source>
</evidence>
<evidence type="ECO:0000256" key="5">
    <source>
        <dbReference type="ARBA" id="ARBA00022448"/>
    </source>
</evidence>
<evidence type="ECO:0000256" key="8">
    <source>
        <dbReference type="ARBA" id="ARBA00022692"/>
    </source>
</evidence>
<keyword evidence="7 12" id="KW-0997">Cell inner membrane</keyword>
<evidence type="ECO:0000256" key="1">
    <source>
        <dbReference type="ARBA" id="ARBA00002442"/>
    </source>
</evidence>
<keyword evidence="11 12" id="KW-0472">Membrane</keyword>
<dbReference type="EMBL" id="JBHSOG010000011">
    <property type="protein sequence ID" value="MFC5768610.1"/>
    <property type="molecule type" value="Genomic_DNA"/>
</dbReference>
<sequence length="81" mass="9027">MQWESWSAFWNMGGAAFFVWGSYGLTFVLVALELVFVFQRRKDTVNRLLRWRKAVGRNGGGSGIGNGPARTGMESQANETP</sequence>
<keyword evidence="9 12" id="KW-0201">Cytochrome c-type biogenesis</keyword>
<organism evidence="14 15">
    <name type="scientific">Thauera sinica</name>
    <dbReference type="NCBI Taxonomy" id="2665146"/>
    <lineage>
        <taxon>Bacteria</taxon>
        <taxon>Pseudomonadati</taxon>
        <taxon>Pseudomonadota</taxon>
        <taxon>Betaproteobacteria</taxon>
        <taxon>Rhodocyclales</taxon>
        <taxon>Zoogloeaceae</taxon>
        <taxon>Thauera</taxon>
    </lineage>
</organism>
<keyword evidence="10 12" id="KW-1133">Transmembrane helix</keyword>
<evidence type="ECO:0000256" key="4">
    <source>
        <dbReference type="ARBA" id="ARBA00016461"/>
    </source>
</evidence>
<evidence type="ECO:0000256" key="13">
    <source>
        <dbReference type="SAM" id="MobiDB-lite"/>
    </source>
</evidence>
<evidence type="ECO:0000256" key="10">
    <source>
        <dbReference type="ARBA" id="ARBA00022989"/>
    </source>
</evidence>
<evidence type="ECO:0000256" key="6">
    <source>
        <dbReference type="ARBA" id="ARBA00022475"/>
    </source>
</evidence>
<evidence type="ECO:0000313" key="14">
    <source>
        <dbReference type="EMBL" id="MFC5768610.1"/>
    </source>
</evidence>
<keyword evidence="6 12" id="KW-1003">Cell membrane</keyword>
<evidence type="ECO:0000256" key="2">
    <source>
        <dbReference type="ARBA" id="ARBA00004377"/>
    </source>
</evidence>
<keyword evidence="5 12" id="KW-0813">Transport</keyword>
<gene>
    <name evidence="14" type="primary">ccmD</name>
    <name evidence="14" type="ORF">ACFPTN_04425</name>
</gene>
<comment type="caution">
    <text evidence="14">The sequence shown here is derived from an EMBL/GenBank/DDBJ whole genome shotgun (WGS) entry which is preliminary data.</text>
</comment>
<keyword evidence="8 12" id="KW-0812">Transmembrane</keyword>
<evidence type="ECO:0000256" key="3">
    <source>
        <dbReference type="ARBA" id="ARBA00008741"/>
    </source>
</evidence>
<dbReference type="InterPro" id="IPR007078">
    <property type="entry name" value="Haem_export_protD_CcmD"/>
</dbReference>
<feature type="region of interest" description="Disordered" evidence="13">
    <location>
        <begin position="56"/>
        <end position="81"/>
    </location>
</feature>
<feature type="compositionally biased region" description="Gly residues" evidence="13">
    <location>
        <begin position="57"/>
        <end position="66"/>
    </location>
</feature>
<dbReference type="Proteomes" id="UP001595974">
    <property type="component" value="Unassembled WGS sequence"/>
</dbReference>
<reference evidence="15" key="1">
    <citation type="journal article" date="2019" name="Int. J. Syst. Evol. Microbiol.">
        <title>The Global Catalogue of Microorganisms (GCM) 10K type strain sequencing project: providing services to taxonomists for standard genome sequencing and annotation.</title>
        <authorList>
            <consortium name="The Broad Institute Genomics Platform"/>
            <consortium name="The Broad Institute Genome Sequencing Center for Infectious Disease"/>
            <person name="Wu L."/>
            <person name="Ma J."/>
        </authorList>
    </citation>
    <scope>NUCLEOTIDE SEQUENCE [LARGE SCALE GENOMIC DNA]</scope>
    <source>
        <strain evidence="15">SHR3</strain>
    </source>
</reference>
<name>A0ABW1AN77_9RHOO</name>
<dbReference type="RefSeq" id="WP_096450809.1">
    <property type="nucleotide sequence ID" value="NZ_JBHSOG010000011.1"/>
</dbReference>
<evidence type="ECO:0000256" key="12">
    <source>
        <dbReference type="RuleBase" id="RU363101"/>
    </source>
</evidence>
<comment type="subcellular location">
    <subcellularLocation>
        <location evidence="2 12">Cell inner membrane</location>
        <topology evidence="2 12">Single-pass membrane protein</topology>
    </subcellularLocation>
</comment>
<proteinExistence type="inferred from homology"/>
<feature type="transmembrane region" description="Helical" evidence="12">
    <location>
        <begin position="15"/>
        <end position="38"/>
    </location>
</feature>
<comment type="function">
    <text evidence="1 12">Required for the export of heme to the periplasm for the biogenesis of c-type cytochromes.</text>
</comment>
<evidence type="ECO:0000256" key="11">
    <source>
        <dbReference type="ARBA" id="ARBA00023136"/>
    </source>
</evidence>